<dbReference type="SFLD" id="SFLDG01129">
    <property type="entry name" value="C1.5:_HAD__Beta-PGM__Phosphata"/>
    <property type="match status" value="1"/>
</dbReference>
<dbReference type="RefSeq" id="WP_129463202.1">
    <property type="nucleotide sequence ID" value="NZ_SBKQ01000002.1"/>
</dbReference>
<dbReference type="InterPro" id="IPR023214">
    <property type="entry name" value="HAD_sf"/>
</dbReference>
<evidence type="ECO:0000256" key="3">
    <source>
        <dbReference type="ARBA" id="ARBA00006171"/>
    </source>
</evidence>
<dbReference type="CDD" id="cd01427">
    <property type="entry name" value="HAD_like"/>
    <property type="match status" value="1"/>
</dbReference>
<evidence type="ECO:0000256" key="4">
    <source>
        <dbReference type="ARBA" id="ARBA00013078"/>
    </source>
</evidence>
<dbReference type="GO" id="GO:0006281">
    <property type="term" value="P:DNA repair"/>
    <property type="evidence" value="ECO:0007669"/>
    <property type="project" value="TreeGrafter"/>
</dbReference>
<reference evidence="6" key="1">
    <citation type="submission" date="2019-01" db="EMBL/GenBank/DDBJ databases">
        <title>Cytophagaceae bacterium strain CAR-16.</title>
        <authorList>
            <person name="Chen W.-M."/>
        </authorList>
    </citation>
    <scope>NUCLEOTIDE SEQUENCE [LARGE SCALE GENOMIC DNA]</scope>
    <source>
        <strain evidence="6">ICH-30</strain>
    </source>
</reference>
<evidence type="ECO:0000256" key="2">
    <source>
        <dbReference type="ARBA" id="ARBA00004818"/>
    </source>
</evidence>
<dbReference type="EC" id="3.1.3.18" evidence="4"/>
<dbReference type="PANTHER" id="PTHR43434:SF1">
    <property type="entry name" value="PHOSPHOGLYCOLATE PHOSPHATASE"/>
    <property type="match status" value="1"/>
</dbReference>
<dbReference type="Pfam" id="PF13419">
    <property type="entry name" value="HAD_2"/>
    <property type="match status" value="1"/>
</dbReference>
<dbReference type="SFLD" id="SFLDS00003">
    <property type="entry name" value="Haloacid_Dehalogenase"/>
    <property type="match status" value="1"/>
</dbReference>
<dbReference type="EMBL" id="SBKQ01000002">
    <property type="protein sequence ID" value="RXR34795.1"/>
    <property type="molecule type" value="Genomic_DNA"/>
</dbReference>
<sequence length="224" mass="25707">MKAIIFDIDGTLTNTTEVDDKCFKNAFKDIFEVDISNQSWDCIENVTDFGITEEIVHKQLGRLPTINEYQKMISRFVELLNNELKYDKSQFDEIDGATQFLRFISQKSNIAIGIATGGWKKSANLKLKAIGVNSESYAFSNSNDFKKREDILLETMRQLNAKNHFKEIVYFGDGIWDYKTCKILGIKFVGIDNKRNNKLINAGAEIVFKNFSNPLQILKHLNIE</sequence>
<gene>
    <name evidence="5" type="ORF">EQG68_02475</name>
</gene>
<dbReference type="Proteomes" id="UP000289734">
    <property type="component" value="Unassembled WGS sequence"/>
</dbReference>
<dbReference type="Gene3D" id="3.40.50.1000">
    <property type="entry name" value="HAD superfamily/HAD-like"/>
    <property type="match status" value="1"/>
</dbReference>
<dbReference type="InterPro" id="IPR041492">
    <property type="entry name" value="HAD_2"/>
</dbReference>
<name>A0A4Q1KY38_9FLAO</name>
<evidence type="ECO:0000256" key="1">
    <source>
        <dbReference type="ARBA" id="ARBA00000830"/>
    </source>
</evidence>
<evidence type="ECO:0000313" key="6">
    <source>
        <dbReference type="Proteomes" id="UP000289734"/>
    </source>
</evidence>
<dbReference type="GO" id="GO:0008967">
    <property type="term" value="F:phosphoglycolate phosphatase activity"/>
    <property type="evidence" value="ECO:0007669"/>
    <property type="project" value="UniProtKB-EC"/>
</dbReference>
<comment type="catalytic activity">
    <reaction evidence="1">
        <text>2-phosphoglycolate + H2O = glycolate + phosphate</text>
        <dbReference type="Rhea" id="RHEA:14369"/>
        <dbReference type="ChEBI" id="CHEBI:15377"/>
        <dbReference type="ChEBI" id="CHEBI:29805"/>
        <dbReference type="ChEBI" id="CHEBI:43474"/>
        <dbReference type="ChEBI" id="CHEBI:58033"/>
        <dbReference type="EC" id="3.1.3.18"/>
    </reaction>
</comment>
<proteinExistence type="inferred from homology"/>
<dbReference type="OrthoDB" id="9807630at2"/>
<comment type="pathway">
    <text evidence="2">Organic acid metabolism; glycolate biosynthesis; glycolate from 2-phosphoglycolate: step 1/1.</text>
</comment>
<accession>A0A4Q1KY38</accession>
<dbReference type="InterPro" id="IPR050155">
    <property type="entry name" value="HAD-like_hydrolase_sf"/>
</dbReference>
<comment type="caution">
    <text evidence="5">The sequence shown here is derived from an EMBL/GenBank/DDBJ whole genome shotgun (WGS) entry which is preliminary data.</text>
</comment>
<dbReference type="Gene3D" id="1.10.150.240">
    <property type="entry name" value="Putative phosphatase, domain 2"/>
    <property type="match status" value="1"/>
</dbReference>
<keyword evidence="6" id="KW-1185">Reference proteome</keyword>
<dbReference type="InterPro" id="IPR036412">
    <property type="entry name" value="HAD-like_sf"/>
</dbReference>
<keyword evidence="5" id="KW-0378">Hydrolase</keyword>
<protein>
    <recommendedName>
        <fullName evidence="4">phosphoglycolate phosphatase</fullName>
        <ecNumber evidence="4">3.1.3.18</ecNumber>
    </recommendedName>
</protein>
<dbReference type="PANTHER" id="PTHR43434">
    <property type="entry name" value="PHOSPHOGLYCOLATE PHOSPHATASE"/>
    <property type="match status" value="1"/>
</dbReference>
<dbReference type="AlphaFoldDB" id="A0A4Q1KY38"/>
<dbReference type="InterPro" id="IPR023198">
    <property type="entry name" value="PGP-like_dom2"/>
</dbReference>
<comment type="similarity">
    <text evidence="3">Belongs to the HAD-like hydrolase superfamily. CbbY/CbbZ/Gph/YieH family.</text>
</comment>
<organism evidence="5 6">
    <name type="scientific">Flavobacterium piscinae</name>
    <dbReference type="NCBI Taxonomy" id="2506424"/>
    <lineage>
        <taxon>Bacteria</taxon>
        <taxon>Pseudomonadati</taxon>
        <taxon>Bacteroidota</taxon>
        <taxon>Flavobacteriia</taxon>
        <taxon>Flavobacteriales</taxon>
        <taxon>Flavobacteriaceae</taxon>
        <taxon>Flavobacterium</taxon>
    </lineage>
</organism>
<dbReference type="SUPFAM" id="SSF56784">
    <property type="entry name" value="HAD-like"/>
    <property type="match status" value="1"/>
</dbReference>
<evidence type="ECO:0000313" key="5">
    <source>
        <dbReference type="EMBL" id="RXR34795.1"/>
    </source>
</evidence>